<evidence type="ECO:0000256" key="8">
    <source>
        <dbReference type="SAM" id="MobiDB-lite"/>
    </source>
</evidence>
<evidence type="ECO:0000256" key="6">
    <source>
        <dbReference type="ARBA" id="ARBA00023065"/>
    </source>
</evidence>
<evidence type="ECO:0000256" key="3">
    <source>
        <dbReference type="ARBA" id="ARBA00022475"/>
    </source>
</evidence>
<name>A0A0C3EUL9_PILCF</name>
<evidence type="ECO:0000256" key="7">
    <source>
        <dbReference type="ARBA" id="ARBA00023136"/>
    </source>
</evidence>
<dbReference type="Pfam" id="PF25539">
    <property type="entry name" value="Bestrophin_2"/>
    <property type="match status" value="2"/>
</dbReference>
<dbReference type="InterPro" id="IPR044669">
    <property type="entry name" value="YneE/VCCN1/2-like"/>
</dbReference>
<evidence type="ECO:0000256" key="1">
    <source>
        <dbReference type="ARBA" id="ARBA00004651"/>
    </source>
</evidence>
<feature type="compositionally biased region" description="Polar residues" evidence="8">
    <location>
        <begin position="195"/>
        <end position="216"/>
    </location>
</feature>
<keyword evidence="6" id="KW-0406">Ion transport</keyword>
<dbReference type="OrthoDB" id="1368at2759"/>
<reference evidence="9 10" key="1">
    <citation type="submission" date="2014-04" db="EMBL/GenBank/DDBJ databases">
        <authorList>
            <consortium name="DOE Joint Genome Institute"/>
            <person name="Kuo A."/>
            <person name="Tarkka M."/>
            <person name="Buscot F."/>
            <person name="Kohler A."/>
            <person name="Nagy L.G."/>
            <person name="Floudas D."/>
            <person name="Copeland A."/>
            <person name="Barry K.W."/>
            <person name="Cichocki N."/>
            <person name="Veneault-Fourrey C."/>
            <person name="LaButti K."/>
            <person name="Lindquist E.A."/>
            <person name="Lipzen A."/>
            <person name="Lundell T."/>
            <person name="Morin E."/>
            <person name="Murat C."/>
            <person name="Sun H."/>
            <person name="Tunlid A."/>
            <person name="Henrissat B."/>
            <person name="Grigoriev I.V."/>
            <person name="Hibbett D.S."/>
            <person name="Martin F."/>
            <person name="Nordberg H.P."/>
            <person name="Cantor M.N."/>
            <person name="Hua S.X."/>
        </authorList>
    </citation>
    <scope>NUCLEOTIDE SEQUENCE [LARGE SCALE GENOMIC DNA]</scope>
    <source>
        <strain evidence="9 10">F 1598</strain>
    </source>
</reference>
<accession>A0A0C3EUL9</accession>
<proteinExistence type="predicted"/>
<dbReference type="STRING" id="765440.A0A0C3EUL9"/>
<dbReference type="InParanoid" id="A0A0C3EUL9"/>
<evidence type="ECO:0000256" key="5">
    <source>
        <dbReference type="ARBA" id="ARBA00022989"/>
    </source>
</evidence>
<keyword evidence="4" id="KW-0812">Transmembrane</keyword>
<dbReference type="Proteomes" id="UP000054166">
    <property type="component" value="Unassembled WGS sequence"/>
</dbReference>
<dbReference type="PANTHER" id="PTHR33281:SF19">
    <property type="entry name" value="VOLTAGE-DEPENDENT ANION CHANNEL-FORMING PROTEIN YNEE"/>
    <property type="match status" value="1"/>
</dbReference>
<dbReference type="GO" id="GO:0005886">
    <property type="term" value="C:plasma membrane"/>
    <property type="evidence" value="ECO:0007669"/>
    <property type="project" value="UniProtKB-SubCell"/>
</dbReference>
<sequence length="500" mass="56922">MVAKDPLFASWSLKKLRATVFNDIWPEVLFFSLVATMVVMVSEWTPHKLHISNQMLTVLGTVLGLVISFRTSSAYERFQEGRRMWSNIMVASRNIAIMVWIHVPSTREDKVNGGHKPLLESVIEKKSIINLVQAFSVSLKHFLRAEPGIYYADLYPLICFLPRYAVQPPAVPTKDDLLPLWNDTVEGDSVFDNPTGVTSARSGRSTTTLSDPNNGEKTSDGTAPRRAPSRRQKAFDPEQVLPVFVSDQPLVPAWNPPEVTFWDYFGFLRIFRPVIRLIRGRKTGDLTVSGRKKKKMDVESNVPLEITLFLSSYLAWLLRNGLLQPAIATGMVTNISSLQDTFNNLERIRNTPLPFAYQAHLRISLWLYLFLLPFQMYDAFKALTIPATAFAAFLFCGFLEIGQEIENPFDYDENDLDLDQFCLMIQRELHEVTAHSSPDPSTYIFSAWNQPFAPGDRRTAEEMVADVEHDYHKEEPGAGLDSVRRTLLQSWRDVDNLTRK</sequence>
<dbReference type="HOGENOM" id="CLU_029790_6_1_1"/>
<evidence type="ECO:0000256" key="2">
    <source>
        <dbReference type="ARBA" id="ARBA00022448"/>
    </source>
</evidence>
<evidence type="ECO:0000313" key="9">
    <source>
        <dbReference type="EMBL" id="KIM76205.1"/>
    </source>
</evidence>
<evidence type="ECO:0000256" key="4">
    <source>
        <dbReference type="ARBA" id="ARBA00022692"/>
    </source>
</evidence>
<dbReference type="PANTHER" id="PTHR33281">
    <property type="entry name" value="UPF0187 PROTEIN YNEE"/>
    <property type="match status" value="1"/>
</dbReference>
<feature type="region of interest" description="Disordered" evidence="8">
    <location>
        <begin position="189"/>
        <end position="233"/>
    </location>
</feature>
<protein>
    <submittedName>
        <fullName evidence="9">Uncharacterized protein</fullName>
    </submittedName>
</protein>
<comment type="subcellular location">
    <subcellularLocation>
        <location evidence="1">Cell membrane</location>
        <topology evidence="1">Multi-pass membrane protein</topology>
    </subcellularLocation>
</comment>
<dbReference type="EMBL" id="KN833037">
    <property type="protein sequence ID" value="KIM76205.1"/>
    <property type="molecule type" value="Genomic_DNA"/>
</dbReference>
<reference evidence="10" key="2">
    <citation type="submission" date="2015-01" db="EMBL/GenBank/DDBJ databases">
        <title>Evolutionary Origins and Diversification of the Mycorrhizal Mutualists.</title>
        <authorList>
            <consortium name="DOE Joint Genome Institute"/>
            <consortium name="Mycorrhizal Genomics Consortium"/>
            <person name="Kohler A."/>
            <person name="Kuo A."/>
            <person name="Nagy L.G."/>
            <person name="Floudas D."/>
            <person name="Copeland A."/>
            <person name="Barry K.W."/>
            <person name="Cichocki N."/>
            <person name="Veneault-Fourrey C."/>
            <person name="LaButti K."/>
            <person name="Lindquist E.A."/>
            <person name="Lipzen A."/>
            <person name="Lundell T."/>
            <person name="Morin E."/>
            <person name="Murat C."/>
            <person name="Riley R."/>
            <person name="Ohm R."/>
            <person name="Sun H."/>
            <person name="Tunlid A."/>
            <person name="Henrissat B."/>
            <person name="Grigoriev I.V."/>
            <person name="Hibbett D.S."/>
            <person name="Martin F."/>
        </authorList>
    </citation>
    <scope>NUCLEOTIDE SEQUENCE [LARGE SCALE GENOMIC DNA]</scope>
    <source>
        <strain evidence="10">F 1598</strain>
    </source>
</reference>
<dbReference type="GO" id="GO:0005254">
    <property type="term" value="F:chloride channel activity"/>
    <property type="evidence" value="ECO:0007669"/>
    <property type="project" value="InterPro"/>
</dbReference>
<keyword evidence="2" id="KW-0813">Transport</keyword>
<keyword evidence="10" id="KW-1185">Reference proteome</keyword>
<gene>
    <name evidence="9" type="ORF">PILCRDRAFT_826568</name>
</gene>
<keyword evidence="5" id="KW-1133">Transmembrane helix</keyword>
<keyword evidence="7" id="KW-0472">Membrane</keyword>
<dbReference type="AlphaFoldDB" id="A0A0C3EUL9"/>
<evidence type="ECO:0000313" key="10">
    <source>
        <dbReference type="Proteomes" id="UP000054166"/>
    </source>
</evidence>
<organism evidence="9 10">
    <name type="scientific">Piloderma croceum (strain F 1598)</name>
    <dbReference type="NCBI Taxonomy" id="765440"/>
    <lineage>
        <taxon>Eukaryota</taxon>
        <taxon>Fungi</taxon>
        <taxon>Dikarya</taxon>
        <taxon>Basidiomycota</taxon>
        <taxon>Agaricomycotina</taxon>
        <taxon>Agaricomycetes</taxon>
        <taxon>Agaricomycetidae</taxon>
        <taxon>Atheliales</taxon>
        <taxon>Atheliaceae</taxon>
        <taxon>Piloderma</taxon>
    </lineage>
</organism>
<keyword evidence="3" id="KW-1003">Cell membrane</keyword>